<protein>
    <submittedName>
        <fullName evidence="1">Uncharacterized protein</fullName>
    </submittedName>
</protein>
<sequence>MSARIGSIQQFLLIYDRKRDELLSHESFGDDVVAATTAYRAAEIEYQDRPEMDIVLVGAESLETIKVTHSTYFTGSAARLLDEIRAGVS</sequence>
<dbReference type="AlphaFoldDB" id="A0AAE4G2B9"/>
<evidence type="ECO:0000313" key="1">
    <source>
        <dbReference type="EMBL" id="MDT0248882.1"/>
    </source>
</evidence>
<comment type="caution">
    <text evidence="1">The sequence shown here is derived from an EMBL/GenBank/DDBJ whole genome shotgun (WGS) entry which is preliminary data.</text>
</comment>
<dbReference type="Proteomes" id="UP001180729">
    <property type="component" value="Unassembled WGS sequence"/>
</dbReference>
<accession>A0AAE4G2B9</accession>
<organism evidence="1 2">
    <name type="scientific">Actinomyces oris</name>
    <dbReference type="NCBI Taxonomy" id="544580"/>
    <lineage>
        <taxon>Bacteria</taxon>
        <taxon>Bacillati</taxon>
        <taxon>Actinomycetota</taxon>
        <taxon>Actinomycetes</taxon>
        <taxon>Actinomycetales</taxon>
        <taxon>Actinomycetaceae</taxon>
        <taxon>Actinomyces</taxon>
    </lineage>
</organism>
<gene>
    <name evidence="1" type="ORF">RMW62_07275</name>
</gene>
<dbReference type="RefSeq" id="WP_101587676.1">
    <property type="nucleotide sequence ID" value="NZ_JAMZMH010000007.1"/>
</dbReference>
<name>A0AAE4G2B9_9ACTO</name>
<evidence type="ECO:0000313" key="2">
    <source>
        <dbReference type="Proteomes" id="UP001180729"/>
    </source>
</evidence>
<reference evidence="1" key="1">
    <citation type="submission" date="2022-06" db="EMBL/GenBank/DDBJ databases">
        <title>Draft Genome Sequences of Three Actinomyces oris Strains, Isolated from Healthy Human Feces.</title>
        <authorList>
            <person name="Ye Y."/>
            <person name="Liu C."/>
            <person name="Zhao J."/>
            <person name="Xu J."/>
            <person name="Huang H."/>
            <person name="Wang B."/>
            <person name="Wei J."/>
            <person name="Jing X."/>
        </authorList>
    </citation>
    <scope>NUCLEOTIDE SEQUENCE</scope>
    <source>
        <strain evidence="1">CNGBCC1803368</strain>
    </source>
</reference>
<proteinExistence type="predicted"/>
<dbReference type="EMBL" id="JAMZMH010000007">
    <property type="protein sequence ID" value="MDT0248882.1"/>
    <property type="molecule type" value="Genomic_DNA"/>
</dbReference>